<dbReference type="AlphaFoldDB" id="A0A9P1DMB2"/>
<dbReference type="Proteomes" id="UP001152797">
    <property type="component" value="Unassembled WGS sequence"/>
</dbReference>
<comment type="caution">
    <text evidence="2">The sequence shown here is derived from an EMBL/GenBank/DDBJ whole genome shotgun (WGS) entry which is preliminary data.</text>
</comment>
<reference evidence="2" key="1">
    <citation type="submission" date="2022-10" db="EMBL/GenBank/DDBJ databases">
        <authorList>
            <person name="Chen Y."/>
            <person name="Dougan E. K."/>
            <person name="Chan C."/>
            <person name="Rhodes N."/>
            <person name="Thang M."/>
        </authorList>
    </citation>
    <scope>NUCLEOTIDE SEQUENCE</scope>
</reference>
<organism evidence="2">
    <name type="scientific">Cladocopium goreaui</name>
    <dbReference type="NCBI Taxonomy" id="2562237"/>
    <lineage>
        <taxon>Eukaryota</taxon>
        <taxon>Sar</taxon>
        <taxon>Alveolata</taxon>
        <taxon>Dinophyceae</taxon>
        <taxon>Suessiales</taxon>
        <taxon>Symbiodiniaceae</taxon>
        <taxon>Cladocopium</taxon>
    </lineage>
</organism>
<evidence type="ECO:0000313" key="3">
    <source>
        <dbReference type="EMBL" id="CAL4800279.1"/>
    </source>
</evidence>
<feature type="region of interest" description="Disordered" evidence="1">
    <location>
        <begin position="22"/>
        <end position="127"/>
    </location>
</feature>
<evidence type="ECO:0000256" key="1">
    <source>
        <dbReference type="SAM" id="MobiDB-lite"/>
    </source>
</evidence>
<sequence>MGNHLVSCCGCNAGDDLTAVGPAPTKPTEADEEDNIQLSSTGVVREPLQLGPLNDRADRADRAEGSNDTPSPTAFGNQQREKFGSKVVSSVSLQGMDVDEAPDTRQRLSLKAGTTSSLNSRASKRSKKSLASRISGFFHKGQKPVVPDFNGQWICVSTWGLDEFLKEMGISYVKRLAASKAPWPSWEFQQDEDKFYFCNHTVMGPIKEEFVANGAPYNTVDGHKQTLECMAFWEKNTLVIERCGPQGRFREERCIDDQGILIFKLTGLEEGQNTSWGRTFKRKSP</sequence>
<dbReference type="EMBL" id="CAMXCT020005668">
    <property type="protein sequence ID" value="CAL1166342.1"/>
    <property type="molecule type" value="Genomic_DNA"/>
</dbReference>
<dbReference type="EMBL" id="CAMXCT010005668">
    <property type="protein sequence ID" value="CAI4012967.1"/>
    <property type="molecule type" value="Genomic_DNA"/>
</dbReference>
<keyword evidence="4" id="KW-1185">Reference proteome</keyword>
<evidence type="ECO:0000313" key="2">
    <source>
        <dbReference type="EMBL" id="CAI4012967.1"/>
    </source>
</evidence>
<accession>A0A9P1DMB2</accession>
<protein>
    <submittedName>
        <fullName evidence="2">Uncharacterized protein</fullName>
    </submittedName>
</protein>
<dbReference type="OrthoDB" id="354351at2759"/>
<dbReference type="Gene3D" id="2.40.128.20">
    <property type="match status" value="1"/>
</dbReference>
<evidence type="ECO:0000313" key="4">
    <source>
        <dbReference type="Proteomes" id="UP001152797"/>
    </source>
</evidence>
<gene>
    <name evidence="2" type="ORF">C1SCF055_LOCUS37984</name>
</gene>
<proteinExistence type="predicted"/>
<feature type="compositionally biased region" description="Basic and acidic residues" evidence="1">
    <location>
        <begin position="55"/>
        <end position="65"/>
    </location>
</feature>
<reference evidence="3 4" key="2">
    <citation type="submission" date="2024-05" db="EMBL/GenBank/DDBJ databases">
        <authorList>
            <person name="Chen Y."/>
            <person name="Shah S."/>
            <person name="Dougan E. K."/>
            <person name="Thang M."/>
            <person name="Chan C."/>
        </authorList>
    </citation>
    <scope>NUCLEOTIDE SEQUENCE [LARGE SCALE GENOMIC DNA]</scope>
</reference>
<feature type="compositionally biased region" description="Polar residues" evidence="1">
    <location>
        <begin position="66"/>
        <end position="78"/>
    </location>
</feature>
<dbReference type="SUPFAM" id="SSF50814">
    <property type="entry name" value="Lipocalins"/>
    <property type="match status" value="1"/>
</dbReference>
<dbReference type="InterPro" id="IPR012674">
    <property type="entry name" value="Calycin"/>
</dbReference>
<name>A0A9P1DMB2_9DINO</name>
<dbReference type="EMBL" id="CAMXCT030005668">
    <property type="protein sequence ID" value="CAL4800279.1"/>
    <property type="molecule type" value="Genomic_DNA"/>
</dbReference>